<dbReference type="PANTHER" id="PTHR43802">
    <property type="entry name" value="ENOYL-COA HYDRATASE"/>
    <property type="match status" value="1"/>
</dbReference>
<dbReference type="Gene3D" id="3.90.226.10">
    <property type="entry name" value="2-enoyl-CoA Hydratase, Chain A, domain 1"/>
    <property type="match status" value="1"/>
</dbReference>
<accession>A0A1H4WZQ1</accession>
<comment type="similarity">
    <text evidence="1">Belongs to the enoyl-CoA hydratase/isomerase family.</text>
</comment>
<dbReference type="OrthoDB" id="9795613at2"/>
<sequence>MTTERDPTDGRILTRREETIMVITIDRPAKLNGFSAVMLDELSRAYTEMEEDPAIRCGVLCAKGKNFTAGLELSKLSGRFAAGKSLFSPDEVDPVNLRKLRTKPIVAAVQGICFTLGIELMLAADIAIAASDCRFAQLEVQRGIMASAGATIRMAERAGLGNALRYLLTGDEFNAETALRLGLVQEVVAPGEESARAMALAKRIAAQAPLAVAATLANVRRSAFEGLNAAVAELQDLQSRLRTSEDAAEGVRSFIEKRAGNFVGR</sequence>
<dbReference type="NCBIfam" id="NF005126">
    <property type="entry name" value="PRK06563.1"/>
    <property type="match status" value="1"/>
</dbReference>
<dbReference type="Proteomes" id="UP000198992">
    <property type="component" value="Unassembled WGS sequence"/>
</dbReference>
<dbReference type="GO" id="GO:0003824">
    <property type="term" value="F:catalytic activity"/>
    <property type="evidence" value="ECO:0007669"/>
    <property type="project" value="UniProtKB-ARBA"/>
</dbReference>
<dbReference type="Pfam" id="PF00378">
    <property type="entry name" value="ECH_1"/>
    <property type="match status" value="1"/>
</dbReference>
<reference evidence="2 3" key="1">
    <citation type="submission" date="2016-10" db="EMBL/GenBank/DDBJ databases">
        <authorList>
            <person name="de Groot N.N."/>
        </authorList>
    </citation>
    <scope>NUCLEOTIDE SEQUENCE [LARGE SCALE GENOMIC DNA]</scope>
    <source>
        <strain evidence="2 3">MT12</strain>
    </source>
</reference>
<protein>
    <submittedName>
        <fullName evidence="2">Enoyl-CoA hydratase/carnithine racemase</fullName>
    </submittedName>
</protein>
<organism evidence="2 3">
    <name type="scientific">Bradyrhizobium erythrophlei</name>
    <dbReference type="NCBI Taxonomy" id="1437360"/>
    <lineage>
        <taxon>Bacteria</taxon>
        <taxon>Pseudomonadati</taxon>
        <taxon>Pseudomonadota</taxon>
        <taxon>Alphaproteobacteria</taxon>
        <taxon>Hyphomicrobiales</taxon>
        <taxon>Nitrobacteraceae</taxon>
        <taxon>Bradyrhizobium</taxon>
    </lineage>
</organism>
<gene>
    <name evidence="2" type="ORF">SAMN05444164_3320</name>
</gene>
<evidence type="ECO:0000256" key="1">
    <source>
        <dbReference type="ARBA" id="ARBA00005254"/>
    </source>
</evidence>
<dbReference type="CDD" id="cd06558">
    <property type="entry name" value="crotonase-like"/>
    <property type="match status" value="1"/>
</dbReference>
<dbReference type="SUPFAM" id="SSF52096">
    <property type="entry name" value="ClpP/crotonase"/>
    <property type="match status" value="1"/>
</dbReference>
<dbReference type="EMBL" id="FNTH01000001">
    <property type="protein sequence ID" value="SEC98922.1"/>
    <property type="molecule type" value="Genomic_DNA"/>
</dbReference>
<dbReference type="InterPro" id="IPR029045">
    <property type="entry name" value="ClpP/crotonase-like_dom_sf"/>
</dbReference>
<name>A0A1H4WZQ1_9BRAD</name>
<dbReference type="AlphaFoldDB" id="A0A1H4WZQ1"/>
<dbReference type="Gene3D" id="1.10.12.10">
    <property type="entry name" value="Lyase 2-enoyl-coa Hydratase, Chain A, domain 2"/>
    <property type="match status" value="1"/>
</dbReference>
<dbReference type="InterPro" id="IPR014748">
    <property type="entry name" value="Enoyl-CoA_hydra_C"/>
</dbReference>
<evidence type="ECO:0000313" key="2">
    <source>
        <dbReference type="EMBL" id="SEC98922.1"/>
    </source>
</evidence>
<dbReference type="RefSeq" id="WP_092116934.1">
    <property type="nucleotide sequence ID" value="NZ_FNTH01000001.1"/>
</dbReference>
<dbReference type="PANTHER" id="PTHR43802:SF1">
    <property type="entry name" value="IP11341P-RELATED"/>
    <property type="match status" value="1"/>
</dbReference>
<proteinExistence type="inferred from homology"/>
<dbReference type="InterPro" id="IPR001753">
    <property type="entry name" value="Enoyl-CoA_hydra/iso"/>
</dbReference>
<evidence type="ECO:0000313" key="3">
    <source>
        <dbReference type="Proteomes" id="UP000198992"/>
    </source>
</evidence>